<reference evidence="2 3" key="1">
    <citation type="submission" date="2020-01" db="EMBL/GenBank/DDBJ databases">
        <authorList>
            <person name="Rodrigo-Torres L."/>
            <person name="Arahal R. D."/>
            <person name="Lucena T."/>
        </authorList>
    </citation>
    <scope>NUCLEOTIDE SEQUENCE [LARGE SCALE GENOMIC DNA]</scope>
    <source>
        <strain evidence="2 3">CECT 9393</strain>
    </source>
</reference>
<dbReference type="AlphaFoldDB" id="A0A6N4XT95"/>
<dbReference type="EMBL" id="CACVBY010000146">
    <property type="protein sequence ID" value="CAA7393014.1"/>
    <property type="molecule type" value="Genomic_DNA"/>
</dbReference>
<proteinExistence type="predicted"/>
<keyword evidence="3" id="KW-1185">Reference proteome</keyword>
<evidence type="ECO:0000256" key="1">
    <source>
        <dbReference type="SAM" id="Phobius"/>
    </source>
</evidence>
<sequence>MTIVKTVAQIKSLIPSIGIACGSGARLLRISGRTIIKKRRISDICIQILVINTSRRNFFGKIEFIFFLCDKFYNSNIIKTRVGKFLFPFFYRVLIRTIFFVLGLEYYHSRERGLNGYE</sequence>
<organism evidence="2 3">
    <name type="scientific">Chryseobacterium fistulae</name>
    <dbReference type="NCBI Taxonomy" id="2675058"/>
    <lineage>
        <taxon>Bacteria</taxon>
        <taxon>Pseudomonadati</taxon>
        <taxon>Bacteroidota</taxon>
        <taxon>Flavobacteriia</taxon>
        <taxon>Flavobacteriales</taxon>
        <taxon>Weeksellaceae</taxon>
        <taxon>Chryseobacterium group</taxon>
        <taxon>Chryseobacterium</taxon>
    </lineage>
</organism>
<keyword evidence="1" id="KW-0812">Transmembrane</keyword>
<dbReference type="Proteomes" id="UP000445309">
    <property type="component" value="Unassembled WGS sequence"/>
</dbReference>
<keyword evidence="1" id="KW-0472">Membrane</keyword>
<gene>
    <name evidence="2" type="ORF">CHRY9393_03445</name>
</gene>
<name>A0A6N4XT95_9FLAO</name>
<accession>A0A6N4XT95</accession>
<keyword evidence="1" id="KW-1133">Transmembrane helix</keyword>
<feature type="transmembrane region" description="Helical" evidence="1">
    <location>
        <begin position="89"/>
        <end position="108"/>
    </location>
</feature>
<evidence type="ECO:0000313" key="2">
    <source>
        <dbReference type="EMBL" id="CAA7393014.1"/>
    </source>
</evidence>
<protein>
    <submittedName>
        <fullName evidence="2">Uncharacterized protein</fullName>
    </submittedName>
</protein>
<evidence type="ECO:0000313" key="3">
    <source>
        <dbReference type="Proteomes" id="UP000445309"/>
    </source>
</evidence>